<dbReference type="EnsemblPlants" id="ONIVA08G17950.1">
    <property type="protein sequence ID" value="ONIVA08G17950.1"/>
    <property type="gene ID" value="ONIVA08G17950"/>
</dbReference>
<dbReference type="AlphaFoldDB" id="A0A0E0ICL9"/>
<dbReference type="HOGENOM" id="CLU_2593915_0_0_1"/>
<keyword evidence="2" id="KW-1185">Reference proteome</keyword>
<reference evidence="1" key="1">
    <citation type="submission" date="2015-04" db="UniProtKB">
        <authorList>
            <consortium name="EnsemblPlants"/>
        </authorList>
    </citation>
    <scope>IDENTIFICATION</scope>
    <source>
        <strain evidence="1">SL10</strain>
    </source>
</reference>
<name>A0A0E0ICL9_ORYNI</name>
<reference evidence="1" key="2">
    <citation type="submission" date="2018-04" db="EMBL/GenBank/DDBJ databases">
        <title>OnivRS2 (Oryza nivara Reference Sequence Version 2).</title>
        <authorList>
            <person name="Zhang J."/>
            <person name="Kudrna D."/>
            <person name="Lee S."/>
            <person name="Talag J."/>
            <person name="Rajasekar S."/>
            <person name="Welchert J."/>
            <person name="Hsing Y.-I."/>
            <person name="Wing R.A."/>
        </authorList>
    </citation>
    <scope>NUCLEOTIDE SEQUENCE [LARGE SCALE GENOMIC DNA]</scope>
    <source>
        <strain evidence="1">SL10</strain>
    </source>
</reference>
<proteinExistence type="predicted"/>
<evidence type="ECO:0000313" key="2">
    <source>
        <dbReference type="Proteomes" id="UP000006591"/>
    </source>
</evidence>
<evidence type="ECO:0000313" key="1">
    <source>
        <dbReference type="EnsemblPlants" id="ONIVA08G17950.1"/>
    </source>
</evidence>
<dbReference type="Proteomes" id="UP000006591">
    <property type="component" value="Chromosome 8"/>
</dbReference>
<accession>A0A0E0ICL9</accession>
<organism evidence="1">
    <name type="scientific">Oryza nivara</name>
    <name type="common">Indian wild rice</name>
    <name type="synonym">Oryza sativa f. spontanea</name>
    <dbReference type="NCBI Taxonomy" id="4536"/>
    <lineage>
        <taxon>Eukaryota</taxon>
        <taxon>Viridiplantae</taxon>
        <taxon>Streptophyta</taxon>
        <taxon>Embryophyta</taxon>
        <taxon>Tracheophyta</taxon>
        <taxon>Spermatophyta</taxon>
        <taxon>Magnoliopsida</taxon>
        <taxon>Liliopsida</taxon>
        <taxon>Poales</taxon>
        <taxon>Poaceae</taxon>
        <taxon>BOP clade</taxon>
        <taxon>Oryzoideae</taxon>
        <taxon>Oryzeae</taxon>
        <taxon>Oryzinae</taxon>
        <taxon>Oryza</taxon>
    </lineage>
</organism>
<protein>
    <submittedName>
        <fullName evidence="1">Uncharacterized protein</fullName>
    </submittedName>
</protein>
<sequence>MRHSSRWRRLDPRRAGGHALGLSKKLGARKLLELDSIIKRNKDTNRGRVRLTVQAVKTRFGREAPAVSLVCPRGAAKANK</sequence>
<dbReference type="Gramene" id="ONIVA08G17950.1">
    <property type="protein sequence ID" value="ONIVA08G17950.1"/>
    <property type="gene ID" value="ONIVA08G17950"/>
</dbReference>